<gene>
    <name evidence="1" type="ORF">DXZ20_28370</name>
</gene>
<accession>A0A6M0RUD3</accession>
<protein>
    <submittedName>
        <fullName evidence="1">Phosphate/phosphite/phosphonate ABC transporter substrate-binding protein</fullName>
    </submittedName>
</protein>
<proteinExistence type="predicted"/>
<evidence type="ECO:0000313" key="2">
    <source>
        <dbReference type="Proteomes" id="UP000481033"/>
    </source>
</evidence>
<dbReference type="PANTHER" id="PTHR35841:SF1">
    <property type="entry name" value="PHOSPHONATES-BINDING PERIPLASMIC PROTEIN"/>
    <property type="match status" value="1"/>
</dbReference>
<dbReference type="Pfam" id="PF12974">
    <property type="entry name" value="Phosphonate-bd"/>
    <property type="match status" value="1"/>
</dbReference>
<dbReference type="PROSITE" id="PS51257">
    <property type="entry name" value="PROKAR_LIPOPROTEIN"/>
    <property type="match status" value="1"/>
</dbReference>
<evidence type="ECO:0000313" key="1">
    <source>
        <dbReference type="EMBL" id="NEZ59490.1"/>
    </source>
</evidence>
<name>A0A6M0RUD3_9CYAN</name>
<dbReference type="EMBL" id="QXHD01000004">
    <property type="protein sequence ID" value="NEZ59490.1"/>
    <property type="molecule type" value="Genomic_DNA"/>
</dbReference>
<dbReference type="SUPFAM" id="SSF53850">
    <property type="entry name" value="Periplasmic binding protein-like II"/>
    <property type="match status" value="1"/>
</dbReference>
<comment type="caution">
    <text evidence="1">The sequence shown here is derived from an EMBL/GenBank/DDBJ whole genome shotgun (WGS) entry which is preliminary data.</text>
</comment>
<keyword evidence="2" id="KW-1185">Reference proteome</keyword>
<dbReference type="Proteomes" id="UP000481033">
    <property type="component" value="Unassembled WGS sequence"/>
</dbReference>
<dbReference type="Gene3D" id="3.40.190.10">
    <property type="entry name" value="Periplasmic binding protein-like II"/>
    <property type="match status" value="2"/>
</dbReference>
<sequence>MLPVRIRSFSLLSVMLGLLLVGCGSVKSTTDSTESASVSTSSASELTANEVLILGDISKKPTQKIERYQPLANYLANRLEDVGIKKATVKIAPDLETMETWIESGEVDLYFDSPYPVIVVSTKTGATPILRRWKKGVAEYNSIIFTRNDSDIETIADLQGKQIALESNISTSGYMLPLAYLKEAGLILVEQSLDIEESLDNKSLQVNEVGFIFSGDEDNTVELILTDKVDAGAVDSGTFAELPDDVKSSMKVILETEFVARHIVLASPRLPTEQINAIEALLLDMDKSPEGETTLESFEDTVKFDDFPVEQSIERLKELYDLTF</sequence>
<dbReference type="AlphaFoldDB" id="A0A6M0RUD3"/>
<dbReference type="PANTHER" id="PTHR35841">
    <property type="entry name" value="PHOSPHONATES-BINDING PERIPLASMIC PROTEIN"/>
    <property type="match status" value="1"/>
</dbReference>
<organism evidence="1 2">
    <name type="scientific">Adonisia turfae CCMR0081</name>
    <dbReference type="NCBI Taxonomy" id="2292702"/>
    <lineage>
        <taxon>Bacteria</taxon>
        <taxon>Bacillati</taxon>
        <taxon>Cyanobacteriota</taxon>
        <taxon>Adonisia</taxon>
        <taxon>Adonisia turfae</taxon>
    </lineage>
</organism>
<reference evidence="1 2" key="1">
    <citation type="journal article" date="2020" name="Microb. Ecol.">
        <title>Ecogenomics of the Marine Benthic Filamentous Cyanobacterium Adonisia.</title>
        <authorList>
            <person name="Walter J.M."/>
            <person name="Coutinho F.H."/>
            <person name="Leomil L."/>
            <person name="Hargreaves P.I."/>
            <person name="Campeao M.E."/>
            <person name="Vieira V.V."/>
            <person name="Silva B.S."/>
            <person name="Fistarol G.O."/>
            <person name="Salomon P.S."/>
            <person name="Sawabe T."/>
            <person name="Mino S."/>
            <person name="Hosokawa M."/>
            <person name="Miyashita H."/>
            <person name="Maruyama F."/>
            <person name="van Verk M.C."/>
            <person name="Dutilh B.E."/>
            <person name="Thompson C.C."/>
            <person name="Thompson F.L."/>
        </authorList>
    </citation>
    <scope>NUCLEOTIDE SEQUENCE [LARGE SCALE GENOMIC DNA]</scope>
    <source>
        <strain evidence="1 2">CCMR0081</strain>
    </source>
</reference>